<reference evidence="4 5" key="1">
    <citation type="submission" date="2017-09" db="EMBL/GenBank/DDBJ databases">
        <title>Bacterial strain isolated from the female urinary microbiota.</title>
        <authorList>
            <person name="Thomas-White K."/>
            <person name="Kumar N."/>
            <person name="Forster S."/>
            <person name="Putonti C."/>
            <person name="Lawley T."/>
            <person name="Wolfe A.J."/>
        </authorList>
    </citation>
    <scope>NUCLEOTIDE SEQUENCE [LARGE SCALE GENOMIC DNA]</scope>
    <source>
        <strain evidence="4 5">UMB0908</strain>
    </source>
</reference>
<feature type="region of interest" description="Disordered" evidence="2">
    <location>
        <begin position="1"/>
        <end position="31"/>
    </location>
</feature>
<proteinExistence type="inferred from homology"/>
<dbReference type="NCBIfam" id="TIGR00730">
    <property type="entry name" value="Rossman fold protein, TIGR00730 family"/>
    <property type="match status" value="1"/>
</dbReference>
<dbReference type="PROSITE" id="PS51462">
    <property type="entry name" value="NUDIX"/>
    <property type="match status" value="1"/>
</dbReference>
<feature type="domain" description="Nudix hydrolase" evidence="3">
    <location>
        <begin position="36"/>
        <end position="175"/>
    </location>
</feature>
<dbReference type="PANTHER" id="PTHR31223:SF70">
    <property type="entry name" value="LOG FAMILY PROTEIN YJL055W"/>
    <property type="match status" value="1"/>
</dbReference>
<comment type="caution">
    <text evidence="4">The sequence shown here is derived from an EMBL/GenBank/DDBJ whole genome shotgun (WGS) entry which is preliminary data.</text>
</comment>
<dbReference type="Pfam" id="PF03641">
    <property type="entry name" value="Lysine_decarbox"/>
    <property type="match status" value="1"/>
</dbReference>
<accession>A0A2N6SZ86</accession>
<evidence type="ECO:0000256" key="2">
    <source>
        <dbReference type="SAM" id="MobiDB-lite"/>
    </source>
</evidence>
<dbReference type="Pfam" id="PF00293">
    <property type="entry name" value="NUDIX"/>
    <property type="match status" value="1"/>
</dbReference>
<dbReference type="Gene3D" id="3.40.50.450">
    <property type="match status" value="1"/>
</dbReference>
<evidence type="ECO:0000313" key="5">
    <source>
        <dbReference type="Proteomes" id="UP000235363"/>
    </source>
</evidence>
<dbReference type="EMBL" id="PNHF01000011">
    <property type="protein sequence ID" value="PMC62397.1"/>
    <property type="molecule type" value="Genomic_DNA"/>
</dbReference>
<dbReference type="PANTHER" id="PTHR31223">
    <property type="entry name" value="LOG FAMILY PROTEIN YJL055W"/>
    <property type="match status" value="1"/>
</dbReference>
<dbReference type="CDD" id="cd04690">
    <property type="entry name" value="NUDIX_Hydrolase"/>
    <property type="match status" value="1"/>
</dbReference>
<feature type="compositionally biased region" description="Gly residues" evidence="2">
    <location>
        <begin position="13"/>
        <end position="28"/>
    </location>
</feature>
<dbReference type="InterPro" id="IPR015797">
    <property type="entry name" value="NUDIX_hydrolase-like_dom_sf"/>
</dbReference>
<dbReference type="AlphaFoldDB" id="A0A2N6SZ86"/>
<evidence type="ECO:0000256" key="1">
    <source>
        <dbReference type="ARBA" id="ARBA00006763"/>
    </source>
</evidence>
<dbReference type="SUPFAM" id="SSF102405">
    <property type="entry name" value="MCP/YpsA-like"/>
    <property type="match status" value="1"/>
</dbReference>
<dbReference type="GO" id="GO:0016799">
    <property type="term" value="F:hydrolase activity, hydrolyzing N-glycosyl compounds"/>
    <property type="evidence" value="ECO:0007669"/>
    <property type="project" value="TreeGrafter"/>
</dbReference>
<sequence>MTDNGAVSNIDGFGQGGDAGGQGFGHGSGQDDEGVAPILVAAVVVTDDRGRVLTVRKAGTDRFMLPGGKPEEIAGADGRRREAPAETVIREFREELGAELDPGKLADWGVVADAAANEPGRSVVGHHQRYLGTVPKVSPQAEIEEIRWVDPRFPTGRLAPMLANHSLPRLRDGAPAREISAVTVFAGSSDGADPAWRAAAEELGRELGRERVEIVYGGASIGLMGAVADGALAEGGRVTGVIPTLLRDREIAHRGLSHLETVDTMAQRKDRMYALGDAFIALPGGAGTLEEFFEVWTRQHIGIHQQPVALVGPGGFWRPLVALIESLADGGLIQRKHLESLIVVEDPAELLPALCTWRAPGTKWG</sequence>
<organism evidence="4 5">
    <name type="scientific">Corynebacterium xerosis</name>
    <dbReference type="NCBI Taxonomy" id="1725"/>
    <lineage>
        <taxon>Bacteria</taxon>
        <taxon>Bacillati</taxon>
        <taxon>Actinomycetota</taxon>
        <taxon>Actinomycetes</taxon>
        <taxon>Mycobacteriales</taxon>
        <taxon>Corynebacteriaceae</taxon>
        <taxon>Corynebacterium</taxon>
    </lineage>
</organism>
<name>A0A2N6SZ86_9CORY</name>
<dbReference type="InterPro" id="IPR005269">
    <property type="entry name" value="LOG"/>
</dbReference>
<dbReference type="Gene3D" id="3.90.79.10">
    <property type="entry name" value="Nucleoside Triphosphate Pyrophosphohydrolase"/>
    <property type="match status" value="1"/>
</dbReference>
<evidence type="ECO:0000313" key="4">
    <source>
        <dbReference type="EMBL" id="PMC62397.1"/>
    </source>
</evidence>
<protein>
    <submittedName>
        <fullName evidence="4">TIGR00730 family Rossman fold protein</fullName>
    </submittedName>
</protein>
<dbReference type="STRING" id="1725.WU86_00875"/>
<dbReference type="GO" id="GO:0009691">
    <property type="term" value="P:cytokinin biosynthetic process"/>
    <property type="evidence" value="ECO:0007669"/>
    <property type="project" value="InterPro"/>
</dbReference>
<evidence type="ECO:0000259" key="3">
    <source>
        <dbReference type="PROSITE" id="PS51462"/>
    </source>
</evidence>
<gene>
    <name evidence="4" type="ORF">CJ204_05950</name>
</gene>
<dbReference type="InterPro" id="IPR000086">
    <property type="entry name" value="NUDIX_hydrolase_dom"/>
</dbReference>
<dbReference type="InterPro" id="IPR031100">
    <property type="entry name" value="LOG_fam"/>
</dbReference>
<dbReference type="Proteomes" id="UP000235363">
    <property type="component" value="Unassembled WGS sequence"/>
</dbReference>
<comment type="similarity">
    <text evidence="1">Belongs to the LOG family.</text>
</comment>
<dbReference type="SUPFAM" id="SSF55811">
    <property type="entry name" value="Nudix"/>
    <property type="match status" value="1"/>
</dbReference>
<dbReference type="GO" id="GO:0005829">
    <property type="term" value="C:cytosol"/>
    <property type="evidence" value="ECO:0007669"/>
    <property type="project" value="TreeGrafter"/>
</dbReference>